<organism evidence="2 3">
    <name type="scientific">Alkalicoccus luteus</name>
    <dbReference type="NCBI Taxonomy" id="1237094"/>
    <lineage>
        <taxon>Bacteria</taxon>
        <taxon>Bacillati</taxon>
        <taxon>Bacillota</taxon>
        <taxon>Bacilli</taxon>
        <taxon>Bacillales</taxon>
        <taxon>Bacillaceae</taxon>
        <taxon>Alkalicoccus</taxon>
    </lineage>
</organism>
<dbReference type="AlphaFoldDB" id="A0A969PNH1"/>
<dbReference type="EMBL" id="JAATHJ010000008">
    <property type="protein sequence ID" value="NJP37452.1"/>
    <property type="molecule type" value="Genomic_DNA"/>
</dbReference>
<dbReference type="Pfam" id="PF00534">
    <property type="entry name" value="Glycos_transf_1"/>
    <property type="match status" value="1"/>
</dbReference>
<dbReference type="GO" id="GO:0016757">
    <property type="term" value="F:glycosyltransferase activity"/>
    <property type="evidence" value="ECO:0007669"/>
    <property type="project" value="InterPro"/>
</dbReference>
<dbReference type="Gene3D" id="3.40.50.2000">
    <property type="entry name" value="Glycogen Phosphorylase B"/>
    <property type="match status" value="2"/>
</dbReference>
<gene>
    <name evidence="2" type="ORF">HCN83_07605</name>
</gene>
<name>A0A969PNH1_9BACI</name>
<comment type="caution">
    <text evidence="2">The sequence shown here is derived from an EMBL/GenBank/DDBJ whole genome shotgun (WGS) entry which is preliminary data.</text>
</comment>
<evidence type="ECO:0000259" key="1">
    <source>
        <dbReference type="Pfam" id="PF00534"/>
    </source>
</evidence>
<dbReference type="SUPFAM" id="SSF53756">
    <property type="entry name" value="UDP-Glycosyltransferase/glycogen phosphorylase"/>
    <property type="match status" value="1"/>
</dbReference>
<keyword evidence="3" id="KW-1185">Reference proteome</keyword>
<proteinExistence type="predicted"/>
<reference evidence="2 3" key="1">
    <citation type="submission" date="2020-03" db="EMBL/GenBank/DDBJ databases">
        <title>Assessment of the enzymatic potential of alkaline-tolerant lipase obtained from Bacillus luteus H11 (technogenic soil) for the bioremediation of saline soils contaminated with petroleum substances.</title>
        <authorList>
            <person name="Kalwasinska A."/>
        </authorList>
    </citation>
    <scope>NUCLEOTIDE SEQUENCE [LARGE SCALE GENOMIC DNA]</scope>
    <source>
        <strain evidence="2 3">H11</strain>
    </source>
</reference>
<dbReference type="InterPro" id="IPR001296">
    <property type="entry name" value="Glyco_trans_1"/>
</dbReference>
<dbReference type="PANTHER" id="PTHR12526">
    <property type="entry name" value="GLYCOSYLTRANSFERASE"/>
    <property type="match status" value="1"/>
</dbReference>
<sequence>MKTLFVHDHIFPKKEGNYYESYGFDEEFIDRYTSFTDTLEIIGRERELYGEVNELKRIDQHATFYTIPNFKVLNNTKIKNTVNNKIKECDNLIIRLPSIIGLYALSKAKKYKKPFFIEVVGNAWDSLWNQSLSKKFMAPLVDVMCKRAILDATHVVYVTKEYLQQKYPTNGKSIACSNVTINSIDKNLLKQRTEKIKKLSSHNFVLGTCATLNVYKGQQDVIKVVSKLKSLGYEIRYELVGGGDPNYLKKLAKEYGVEENIIFIGRLNHKEVFKWLDQIDLYLQPSLTEGLPRALIEAMSRGCPAIGSNAGGIPELIDKDYIYPKGKSELAFNIFRKMHIEDLKQQSIINQATSQQYIKSILTEKREKFFHEFIKDIKERGDKN</sequence>
<evidence type="ECO:0000313" key="3">
    <source>
        <dbReference type="Proteomes" id="UP000752012"/>
    </source>
</evidence>
<dbReference type="RefSeq" id="WP_168006006.1">
    <property type="nucleotide sequence ID" value="NZ_JAATHJ010000008.1"/>
</dbReference>
<accession>A0A969PNH1</accession>
<protein>
    <submittedName>
        <fullName evidence="2">Glycosyltransferase family 4 protein</fullName>
    </submittedName>
</protein>
<feature type="domain" description="Glycosyl transferase family 1" evidence="1">
    <location>
        <begin position="197"/>
        <end position="321"/>
    </location>
</feature>
<dbReference type="CDD" id="cd03801">
    <property type="entry name" value="GT4_PimA-like"/>
    <property type="match status" value="1"/>
</dbReference>
<evidence type="ECO:0000313" key="2">
    <source>
        <dbReference type="EMBL" id="NJP37452.1"/>
    </source>
</evidence>
<dbReference type="PANTHER" id="PTHR12526:SF630">
    <property type="entry name" value="GLYCOSYLTRANSFERASE"/>
    <property type="match status" value="1"/>
</dbReference>
<dbReference type="Proteomes" id="UP000752012">
    <property type="component" value="Unassembled WGS sequence"/>
</dbReference>